<dbReference type="SMART" id="SM00271">
    <property type="entry name" value="DnaJ"/>
    <property type="match status" value="1"/>
</dbReference>
<comment type="catalytic activity">
    <reaction evidence="13">
        <text>2 [3Fe-4S](0)-[protein] + 2 Fe(2+)-[Dph3] + NADH = 2 [4Fe-4S](1+)-[protein] + 2 [Dph3] + NAD(+) + H(+)</text>
        <dbReference type="Rhea" id="RHEA:71239"/>
        <dbReference type="Rhea" id="RHEA-COMP:17997"/>
        <dbReference type="Rhea" id="RHEA-COMP:17998"/>
        <dbReference type="Rhea" id="RHEA-COMP:18001"/>
        <dbReference type="Rhea" id="RHEA-COMP:18002"/>
        <dbReference type="ChEBI" id="CHEBI:15378"/>
        <dbReference type="ChEBI" id="CHEBI:29033"/>
        <dbReference type="ChEBI" id="CHEBI:33723"/>
        <dbReference type="ChEBI" id="CHEBI:47402"/>
        <dbReference type="ChEBI" id="CHEBI:57540"/>
        <dbReference type="ChEBI" id="CHEBI:57945"/>
        <dbReference type="ChEBI" id="CHEBI:83228"/>
    </reaction>
</comment>
<dbReference type="AlphaFoldDB" id="A0A0D2LL43"/>
<feature type="domain" description="DPH-type MB" evidence="15">
    <location>
        <begin position="79"/>
        <end position="143"/>
    </location>
</feature>
<reference evidence="17" key="1">
    <citation type="submission" date="2014-04" db="EMBL/GenBank/DDBJ databases">
        <title>Evolutionary Origins and Diversification of the Mycorrhizal Mutualists.</title>
        <authorList>
            <consortium name="DOE Joint Genome Institute"/>
            <consortium name="Mycorrhizal Genomics Consortium"/>
            <person name="Kohler A."/>
            <person name="Kuo A."/>
            <person name="Nagy L.G."/>
            <person name="Floudas D."/>
            <person name="Copeland A."/>
            <person name="Barry K.W."/>
            <person name="Cichocki N."/>
            <person name="Veneault-Fourrey C."/>
            <person name="LaButti K."/>
            <person name="Lindquist E.A."/>
            <person name="Lipzen A."/>
            <person name="Lundell T."/>
            <person name="Morin E."/>
            <person name="Murat C."/>
            <person name="Riley R."/>
            <person name="Ohm R."/>
            <person name="Sun H."/>
            <person name="Tunlid A."/>
            <person name="Henrissat B."/>
            <person name="Grigoriev I.V."/>
            <person name="Hibbett D.S."/>
            <person name="Martin F."/>
        </authorList>
    </citation>
    <scope>NUCLEOTIDE SEQUENCE [LARGE SCALE GENOMIC DNA]</scope>
    <source>
        <strain evidence="17">FD-334 SS-4</strain>
    </source>
</reference>
<dbReference type="CDD" id="cd06257">
    <property type="entry name" value="DnaJ"/>
    <property type="match status" value="1"/>
</dbReference>
<dbReference type="EMBL" id="KN817521">
    <property type="protein sequence ID" value="KJA28587.1"/>
    <property type="molecule type" value="Genomic_DNA"/>
</dbReference>
<dbReference type="InterPro" id="IPR036671">
    <property type="entry name" value="DPH_MB_sf"/>
</dbReference>
<keyword evidence="9" id="KW-0539">Nucleus</keyword>
<comment type="function">
    <text evidence="1">Required for the first step of diphthamide biosynthesis, the transfer of 3-amino-3-carboxypropyl from S-adenosyl-L-methionine to a histidine residue. Diphthamide is a post-translational modification of histidine which occurs in elongation factor 2.</text>
</comment>
<comment type="similarity">
    <text evidence="5">Belongs to the DPH4 family.</text>
</comment>
<keyword evidence="17" id="KW-1185">Reference proteome</keyword>
<dbReference type="Gene3D" id="3.10.660.10">
    <property type="entry name" value="DPH Zinc finger"/>
    <property type="match status" value="1"/>
</dbReference>
<dbReference type="InterPro" id="IPR007872">
    <property type="entry name" value="DPH_MB_dom"/>
</dbReference>
<keyword evidence="7" id="KW-0479">Metal-binding</keyword>
<dbReference type="GO" id="GO:0005737">
    <property type="term" value="C:cytoplasm"/>
    <property type="evidence" value="ECO:0007669"/>
    <property type="project" value="UniProtKB-SubCell"/>
</dbReference>
<organism evidence="16 17">
    <name type="scientific">Hypholoma sublateritium (strain FD-334 SS-4)</name>
    <dbReference type="NCBI Taxonomy" id="945553"/>
    <lineage>
        <taxon>Eukaryota</taxon>
        <taxon>Fungi</taxon>
        <taxon>Dikarya</taxon>
        <taxon>Basidiomycota</taxon>
        <taxon>Agaricomycotina</taxon>
        <taxon>Agaricomycetes</taxon>
        <taxon>Agaricomycetidae</taxon>
        <taxon>Agaricales</taxon>
        <taxon>Agaricineae</taxon>
        <taxon>Strophariaceae</taxon>
        <taxon>Hypholoma</taxon>
    </lineage>
</organism>
<dbReference type="InterPro" id="IPR036869">
    <property type="entry name" value="J_dom_sf"/>
</dbReference>
<evidence type="ECO:0000259" key="15">
    <source>
        <dbReference type="PROSITE" id="PS51074"/>
    </source>
</evidence>
<evidence type="ECO:0000313" key="17">
    <source>
        <dbReference type="Proteomes" id="UP000054270"/>
    </source>
</evidence>
<evidence type="ECO:0000313" key="16">
    <source>
        <dbReference type="EMBL" id="KJA28587.1"/>
    </source>
</evidence>
<evidence type="ECO:0000256" key="4">
    <source>
        <dbReference type="ARBA" id="ARBA00005156"/>
    </source>
</evidence>
<proteinExistence type="inferred from homology"/>
<evidence type="ECO:0000256" key="9">
    <source>
        <dbReference type="ARBA" id="ARBA00023242"/>
    </source>
</evidence>
<dbReference type="PROSITE" id="PS51074">
    <property type="entry name" value="DPH_MB"/>
    <property type="match status" value="1"/>
</dbReference>
<evidence type="ECO:0000256" key="5">
    <source>
        <dbReference type="ARBA" id="ARBA00006169"/>
    </source>
</evidence>
<dbReference type="InterPro" id="IPR001623">
    <property type="entry name" value="DnaJ_domain"/>
</dbReference>
<dbReference type="UniPathway" id="UPA00559"/>
<comment type="pathway">
    <text evidence="4">Protein modification; peptidyl-diphthamide biosynthesis.</text>
</comment>
<dbReference type="PRINTS" id="PR00625">
    <property type="entry name" value="JDOMAIN"/>
</dbReference>
<sequence>DFYQLLSVPRDASLAEIKSAYHRALLKSHPDKRNASNSDNHVDIALIKEAYTTLSNDEDRAAHNAHLKQQIHTVAGPRPAQVISLEEFDEESSGIAEEDSEGGPWRYSCRCGGSYLITTTSMEKGEHLIACGSCSEIIWVGYELQGS</sequence>
<dbReference type="SUPFAM" id="SSF144217">
    <property type="entry name" value="CSL zinc finger"/>
    <property type="match status" value="1"/>
</dbReference>
<dbReference type="Pfam" id="PF05207">
    <property type="entry name" value="Zn_ribbon_CSL"/>
    <property type="match status" value="1"/>
</dbReference>
<comment type="subcellular location">
    <subcellularLocation>
        <location evidence="3">Cytoplasm</location>
    </subcellularLocation>
    <subcellularLocation>
        <location evidence="2">Nucleus</location>
    </subcellularLocation>
</comment>
<accession>A0A0D2LL43</accession>
<dbReference type="STRING" id="945553.A0A0D2LL43"/>
<evidence type="ECO:0000256" key="1">
    <source>
        <dbReference type="ARBA" id="ARBA00003474"/>
    </source>
</evidence>
<evidence type="ECO:0000256" key="7">
    <source>
        <dbReference type="ARBA" id="ARBA00022723"/>
    </source>
</evidence>
<dbReference type="Proteomes" id="UP000054270">
    <property type="component" value="Unassembled WGS sequence"/>
</dbReference>
<dbReference type="InterPro" id="IPR044248">
    <property type="entry name" value="DPH3/4-like"/>
</dbReference>
<dbReference type="GO" id="GO:0005634">
    <property type="term" value="C:nucleus"/>
    <property type="evidence" value="ECO:0007669"/>
    <property type="project" value="UniProtKB-SubCell"/>
</dbReference>
<evidence type="ECO:0000256" key="10">
    <source>
        <dbReference type="ARBA" id="ARBA00024032"/>
    </source>
</evidence>
<evidence type="ECO:0000256" key="6">
    <source>
        <dbReference type="ARBA" id="ARBA00021797"/>
    </source>
</evidence>
<comment type="similarity">
    <text evidence="10">Belongs to the DPH3 family.</text>
</comment>
<dbReference type="Gene3D" id="1.10.287.110">
    <property type="entry name" value="DnaJ domain"/>
    <property type="match status" value="1"/>
</dbReference>
<gene>
    <name evidence="16" type="ORF">HYPSUDRAFT_129372</name>
</gene>
<dbReference type="OrthoDB" id="445556at2759"/>
<feature type="non-terminal residue" evidence="16">
    <location>
        <position position="1"/>
    </location>
</feature>
<evidence type="ECO:0000256" key="3">
    <source>
        <dbReference type="ARBA" id="ARBA00004496"/>
    </source>
</evidence>
<evidence type="ECO:0000259" key="14">
    <source>
        <dbReference type="PROSITE" id="PS50076"/>
    </source>
</evidence>
<evidence type="ECO:0000256" key="12">
    <source>
        <dbReference type="ARBA" id="ARBA00041070"/>
    </source>
</evidence>
<evidence type="ECO:0000256" key="8">
    <source>
        <dbReference type="ARBA" id="ARBA00023004"/>
    </source>
</evidence>
<dbReference type="PROSITE" id="PS50076">
    <property type="entry name" value="DNAJ_2"/>
    <property type="match status" value="1"/>
</dbReference>
<dbReference type="OMA" id="LEDMTWE"/>
<protein>
    <recommendedName>
        <fullName evidence="12">Diphthamide biosynthesis protein 3</fullName>
    </recommendedName>
    <alternativeName>
        <fullName evidence="6">Diphthamide biosynthesis protein 4</fullName>
    </alternativeName>
</protein>
<comment type="catalytic activity">
    <reaction evidence="11">
        <text>[3Fe-4S](1+)-[protein] + Fe(2+)-[Dph3] = [3Fe-4S](0)-[protein] + Fe(3+)-[Dph3]</text>
        <dbReference type="Rhea" id="RHEA:71235"/>
        <dbReference type="Rhea" id="RHEA-COMP:17996"/>
        <dbReference type="Rhea" id="RHEA-COMP:17997"/>
        <dbReference type="Rhea" id="RHEA-COMP:18002"/>
        <dbReference type="Rhea" id="RHEA-COMP:18003"/>
        <dbReference type="ChEBI" id="CHEBI:29033"/>
        <dbReference type="ChEBI" id="CHEBI:29034"/>
        <dbReference type="ChEBI" id="CHEBI:33751"/>
        <dbReference type="ChEBI" id="CHEBI:47402"/>
        <dbReference type="ChEBI" id="CHEBI:83228"/>
    </reaction>
</comment>
<evidence type="ECO:0000256" key="11">
    <source>
        <dbReference type="ARBA" id="ARBA00036267"/>
    </source>
</evidence>
<dbReference type="PANTHER" id="PTHR21454">
    <property type="entry name" value="DPH3 HOMOLOG-RELATED"/>
    <property type="match status" value="1"/>
</dbReference>
<dbReference type="PANTHER" id="PTHR21454:SF31">
    <property type="entry name" value="DIPHTHAMIDE BIOSYNTHESIS PROTEIN 3"/>
    <property type="match status" value="1"/>
</dbReference>
<name>A0A0D2LL43_HYPSF</name>
<dbReference type="GO" id="GO:0017183">
    <property type="term" value="P:protein histidyl modification to diphthamide"/>
    <property type="evidence" value="ECO:0007669"/>
    <property type="project" value="UniProtKB-UniPathway"/>
</dbReference>
<dbReference type="GO" id="GO:0046872">
    <property type="term" value="F:metal ion binding"/>
    <property type="evidence" value="ECO:0007669"/>
    <property type="project" value="UniProtKB-KW"/>
</dbReference>
<keyword evidence="8" id="KW-0408">Iron</keyword>
<feature type="domain" description="J" evidence="14">
    <location>
        <begin position="1"/>
        <end position="67"/>
    </location>
</feature>
<dbReference type="Pfam" id="PF00226">
    <property type="entry name" value="DnaJ"/>
    <property type="match status" value="1"/>
</dbReference>
<evidence type="ECO:0000256" key="2">
    <source>
        <dbReference type="ARBA" id="ARBA00004123"/>
    </source>
</evidence>
<evidence type="ECO:0000256" key="13">
    <source>
        <dbReference type="ARBA" id="ARBA00048125"/>
    </source>
</evidence>
<dbReference type="SUPFAM" id="SSF46565">
    <property type="entry name" value="Chaperone J-domain"/>
    <property type="match status" value="1"/>
</dbReference>